<reference evidence="11 12" key="1">
    <citation type="journal article" date="2012" name="Stand. Genomic Sci.">
        <title>Complete genome sequence of the aerobic, heterotroph Marinithermus hydrothermalis type strain (T1(T)) from a deep-sea hydrothermal vent chimney.</title>
        <authorList>
            <person name="Copeland A."/>
            <person name="Gu W."/>
            <person name="Yasawong M."/>
            <person name="Lapidus A."/>
            <person name="Lucas S."/>
            <person name="Deshpande S."/>
            <person name="Pagani I."/>
            <person name="Tapia R."/>
            <person name="Cheng J.F."/>
            <person name="Goodwin L.A."/>
            <person name="Pitluck S."/>
            <person name="Liolios K."/>
            <person name="Ivanova N."/>
            <person name="Mavromatis K."/>
            <person name="Mikhailova N."/>
            <person name="Pati A."/>
            <person name="Chen A."/>
            <person name="Palaniappan K."/>
            <person name="Land M."/>
            <person name="Pan C."/>
            <person name="Brambilla E.M."/>
            <person name="Rohde M."/>
            <person name="Tindall B.J."/>
            <person name="Sikorski J."/>
            <person name="Goker M."/>
            <person name="Detter J.C."/>
            <person name="Bristow J."/>
            <person name="Eisen J.A."/>
            <person name="Markowitz V."/>
            <person name="Hugenholtz P."/>
            <person name="Kyrpides N.C."/>
            <person name="Klenk H.P."/>
            <person name="Woyke T."/>
        </authorList>
    </citation>
    <scope>NUCLEOTIDE SEQUENCE [LARGE SCALE GENOMIC DNA]</scope>
    <source>
        <strain evidence="12">DSM 14884 / JCM 11576 / T1</strain>
    </source>
</reference>
<proteinExistence type="predicted"/>
<dbReference type="eggNOG" id="COG5343">
    <property type="taxonomic scope" value="Bacteria"/>
</dbReference>
<keyword evidence="5 9" id="KW-1133">Transmembrane helix</keyword>
<dbReference type="AlphaFoldDB" id="F2NMC4"/>
<evidence type="ECO:0000313" key="11">
    <source>
        <dbReference type="EMBL" id="AEB11812.1"/>
    </source>
</evidence>
<dbReference type="GO" id="GO:0005886">
    <property type="term" value="C:plasma membrane"/>
    <property type="evidence" value="ECO:0007669"/>
    <property type="project" value="UniProtKB-SubCell"/>
</dbReference>
<dbReference type="Proteomes" id="UP000007030">
    <property type="component" value="Chromosome"/>
</dbReference>
<evidence type="ECO:0000256" key="2">
    <source>
        <dbReference type="ARBA" id="ARBA00004236"/>
    </source>
</evidence>
<gene>
    <name evidence="11" type="ordered locus">Marky_1070</name>
</gene>
<evidence type="ECO:0000256" key="5">
    <source>
        <dbReference type="ARBA" id="ARBA00022989"/>
    </source>
</evidence>
<comment type="subcellular location">
    <subcellularLocation>
        <location evidence="2">Cell membrane</location>
    </subcellularLocation>
    <subcellularLocation>
        <location evidence="1">Membrane</location>
        <topology evidence="1">Single-pass membrane protein</topology>
    </subcellularLocation>
</comment>
<dbReference type="HOGENOM" id="CLU_075802_4_0_0"/>
<sequence>MNHPHERLADYVLDLLEIEEACQIEAHLASCDACRTEVKALREALFALTDTLPPLPPRRHTWARILQRLGPPRAPRGWIAAAVAGILLALGTATWSAVLTRELQALQAERLLLSAYLTADRVTVRPLTTPQGTALGSVLFLPDGRALFFLTTPPPPGKAYQAWGHRNGNRVSLGLTQTQVIEVRWRGFQFVGVSLEPAGGSPEPTEPLGRVPVI</sequence>
<dbReference type="InterPro" id="IPR041916">
    <property type="entry name" value="Anti_sigma_zinc_sf"/>
</dbReference>
<evidence type="ECO:0000256" key="4">
    <source>
        <dbReference type="ARBA" id="ARBA00022692"/>
    </source>
</evidence>
<dbReference type="InterPro" id="IPR018764">
    <property type="entry name" value="RskA_C"/>
</dbReference>
<protein>
    <recommendedName>
        <fullName evidence="8">Regulator of SigK</fullName>
    </recommendedName>
    <alternativeName>
        <fullName evidence="7">Sigma-K anti-sigma factor RskA</fullName>
    </alternativeName>
</protein>
<evidence type="ECO:0000256" key="3">
    <source>
        <dbReference type="ARBA" id="ARBA00022475"/>
    </source>
</evidence>
<evidence type="ECO:0000313" key="12">
    <source>
        <dbReference type="Proteomes" id="UP000007030"/>
    </source>
</evidence>
<dbReference type="PANTHER" id="PTHR37461">
    <property type="entry name" value="ANTI-SIGMA-K FACTOR RSKA"/>
    <property type="match status" value="1"/>
</dbReference>
<keyword evidence="4 9" id="KW-0812">Transmembrane</keyword>
<evidence type="ECO:0000256" key="7">
    <source>
        <dbReference type="ARBA" id="ARBA00029829"/>
    </source>
</evidence>
<name>F2NMC4_MARHT</name>
<dbReference type="RefSeq" id="WP_013703860.1">
    <property type="nucleotide sequence ID" value="NC_015387.1"/>
</dbReference>
<dbReference type="GO" id="GO:0016989">
    <property type="term" value="F:sigma factor antagonist activity"/>
    <property type="evidence" value="ECO:0007669"/>
    <property type="project" value="TreeGrafter"/>
</dbReference>
<feature type="domain" description="Anti-sigma K factor RskA C-terminal" evidence="10">
    <location>
        <begin position="78"/>
        <end position="209"/>
    </location>
</feature>
<feature type="transmembrane region" description="Helical" evidence="9">
    <location>
        <begin position="78"/>
        <end position="100"/>
    </location>
</feature>
<evidence type="ECO:0000259" key="10">
    <source>
        <dbReference type="Pfam" id="PF10099"/>
    </source>
</evidence>
<evidence type="ECO:0000256" key="6">
    <source>
        <dbReference type="ARBA" id="ARBA00023136"/>
    </source>
</evidence>
<keyword evidence="3" id="KW-1003">Cell membrane</keyword>
<dbReference type="GO" id="GO:0006417">
    <property type="term" value="P:regulation of translation"/>
    <property type="evidence" value="ECO:0007669"/>
    <property type="project" value="TreeGrafter"/>
</dbReference>
<dbReference type="Gene3D" id="1.10.10.1320">
    <property type="entry name" value="Anti-sigma factor, zinc-finger domain"/>
    <property type="match status" value="1"/>
</dbReference>
<organism evidence="11 12">
    <name type="scientific">Marinithermus hydrothermalis (strain DSM 14884 / JCM 11576 / T1)</name>
    <dbReference type="NCBI Taxonomy" id="869210"/>
    <lineage>
        <taxon>Bacteria</taxon>
        <taxon>Thermotogati</taxon>
        <taxon>Deinococcota</taxon>
        <taxon>Deinococci</taxon>
        <taxon>Thermales</taxon>
        <taxon>Thermaceae</taxon>
        <taxon>Marinithermus</taxon>
    </lineage>
</organism>
<dbReference type="InterPro" id="IPR051474">
    <property type="entry name" value="Anti-sigma-K/W_factor"/>
</dbReference>
<dbReference type="EMBL" id="CP002630">
    <property type="protein sequence ID" value="AEB11812.1"/>
    <property type="molecule type" value="Genomic_DNA"/>
</dbReference>
<evidence type="ECO:0000256" key="9">
    <source>
        <dbReference type="SAM" id="Phobius"/>
    </source>
</evidence>
<dbReference type="OrthoDB" id="26094at2"/>
<dbReference type="PANTHER" id="PTHR37461:SF1">
    <property type="entry name" value="ANTI-SIGMA-K FACTOR RSKA"/>
    <property type="match status" value="1"/>
</dbReference>
<keyword evidence="6 9" id="KW-0472">Membrane</keyword>
<keyword evidence="12" id="KW-1185">Reference proteome</keyword>
<dbReference type="KEGG" id="mhd:Marky_1070"/>
<accession>F2NMC4</accession>
<dbReference type="STRING" id="869210.Marky_1070"/>
<dbReference type="Pfam" id="PF10099">
    <property type="entry name" value="RskA_C"/>
    <property type="match status" value="1"/>
</dbReference>
<evidence type="ECO:0000256" key="1">
    <source>
        <dbReference type="ARBA" id="ARBA00004167"/>
    </source>
</evidence>
<evidence type="ECO:0000256" key="8">
    <source>
        <dbReference type="ARBA" id="ARBA00030803"/>
    </source>
</evidence>